<keyword evidence="1" id="KW-0472">Membrane</keyword>
<name>A0ABX8QZ74_9ACTN</name>
<organism evidence="2 3">
    <name type="scientific">Actinomadura graeca</name>
    <dbReference type="NCBI Taxonomy" id="2750812"/>
    <lineage>
        <taxon>Bacteria</taxon>
        <taxon>Bacillati</taxon>
        <taxon>Actinomycetota</taxon>
        <taxon>Actinomycetes</taxon>
        <taxon>Streptosporangiales</taxon>
        <taxon>Thermomonosporaceae</taxon>
        <taxon>Actinomadura</taxon>
    </lineage>
</organism>
<feature type="transmembrane region" description="Helical" evidence="1">
    <location>
        <begin position="154"/>
        <end position="175"/>
    </location>
</feature>
<feature type="transmembrane region" description="Helical" evidence="1">
    <location>
        <begin position="39"/>
        <end position="57"/>
    </location>
</feature>
<feature type="transmembrane region" description="Helical" evidence="1">
    <location>
        <begin position="7"/>
        <end position="27"/>
    </location>
</feature>
<keyword evidence="3" id="KW-1185">Reference proteome</keyword>
<feature type="transmembrane region" description="Helical" evidence="1">
    <location>
        <begin position="125"/>
        <end position="142"/>
    </location>
</feature>
<dbReference type="RefSeq" id="WP_231329324.1">
    <property type="nucleotide sequence ID" value="NZ_CP059572.1"/>
</dbReference>
<accession>A0ABX8QZ74</accession>
<dbReference type="EMBL" id="CP059572">
    <property type="protein sequence ID" value="QXJ23636.1"/>
    <property type="molecule type" value="Genomic_DNA"/>
</dbReference>
<gene>
    <name evidence="2" type="ORF">AGRA3207_004818</name>
</gene>
<evidence type="ECO:0000256" key="1">
    <source>
        <dbReference type="SAM" id="Phobius"/>
    </source>
</evidence>
<evidence type="ECO:0008006" key="4">
    <source>
        <dbReference type="Google" id="ProtNLM"/>
    </source>
</evidence>
<reference evidence="2" key="1">
    <citation type="submission" date="2020-07" db="EMBL/GenBank/DDBJ databases">
        <authorList>
            <person name="Tarantini F.S."/>
            <person name="Hong K.W."/>
            <person name="Chan K.G."/>
        </authorList>
    </citation>
    <scope>NUCLEOTIDE SEQUENCE</scope>
    <source>
        <strain evidence="2">32-07</strain>
    </source>
</reference>
<keyword evidence="1" id="KW-0812">Transmembrane</keyword>
<evidence type="ECO:0000313" key="3">
    <source>
        <dbReference type="Proteomes" id="UP001049518"/>
    </source>
</evidence>
<keyword evidence="1" id="KW-1133">Transmembrane helix</keyword>
<proteinExistence type="predicted"/>
<evidence type="ECO:0000313" key="2">
    <source>
        <dbReference type="EMBL" id="QXJ23636.1"/>
    </source>
</evidence>
<dbReference type="Proteomes" id="UP001049518">
    <property type="component" value="Chromosome"/>
</dbReference>
<sequence>MLRVARVALFALLPGEAVLVVLVASGISLPRAVGVVGEAVVTAVLLLELVVLGRLYADRRRDGSRRWPAFRASVDELVPVRVRRVLGFDTKGLVSLVLFAARRRHGVPPGAIDAPYSGAQTSMHLAFLFVMALEAVVTEILLRGVGAPGTVRKIVLAVDVYSVLVVLAVIAACVTRPHVLSDKEMRIRYGAFFDLRVPRDRIASVRLVRNYSESGLVRVEDGRLSVAVSAQTNVVVELKEPITVVRPLGQRADARVIRFFADRPDELIAAHGRWS</sequence>
<protein>
    <recommendedName>
        <fullName evidence="4">Integral membrane protein</fullName>
    </recommendedName>
</protein>